<dbReference type="SUPFAM" id="SSF54593">
    <property type="entry name" value="Glyoxalase/Bleomycin resistance protein/Dihydroxybiphenyl dioxygenase"/>
    <property type="match status" value="1"/>
</dbReference>
<sequence length="129" mass="13496">MTARMDAIGIVVSDMAATLAFYRGLGVAVPDGTEGGPHVEAELGGGMRLMFDTEDVARSLDPDWTPPTGGGRVGLAFRLPDPASVDALHAEMVAAGHAGELEPFDAPWGQRYASLRDPDGTTVDLYAPN</sequence>
<accession>A0A6M6JV50</accession>
<dbReference type="PANTHER" id="PTHR36503">
    <property type="entry name" value="BLR2520 PROTEIN"/>
    <property type="match status" value="1"/>
</dbReference>
<dbReference type="InterPro" id="IPR029068">
    <property type="entry name" value="Glyas_Bleomycin-R_OHBP_Dase"/>
</dbReference>
<dbReference type="EMBL" id="CP053564">
    <property type="protein sequence ID" value="QJY50896.1"/>
    <property type="molecule type" value="Genomic_DNA"/>
</dbReference>
<gene>
    <name evidence="2" type="ORF">HOP40_24935</name>
</gene>
<evidence type="ECO:0000313" key="3">
    <source>
        <dbReference type="Proteomes" id="UP000505377"/>
    </source>
</evidence>
<evidence type="ECO:0000259" key="1">
    <source>
        <dbReference type="PROSITE" id="PS51819"/>
    </source>
</evidence>
<name>A0A6M6JV50_9PSEU</name>
<dbReference type="Proteomes" id="UP000505377">
    <property type="component" value="Chromosome"/>
</dbReference>
<keyword evidence="3" id="KW-1185">Reference proteome</keyword>
<dbReference type="AlphaFoldDB" id="A0A6M6JV50"/>
<dbReference type="PROSITE" id="PS51819">
    <property type="entry name" value="VOC"/>
    <property type="match status" value="1"/>
</dbReference>
<organism evidence="2 3">
    <name type="scientific">Pseudonocardia broussonetiae</name>
    <dbReference type="NCBI Taxonomy" id="2736640"/>
    <lineage>
        <taxon>Bacteria</taxon>
        <taxon>Bacillati</taxon>
        <taxon>Actinomycetota</taxon>
        <taxon>Actinomycetes</taxon>
        <taxon>Pseudonocardiales</taxon>
        <taxon>Pseudonocardiaceae</taxon>
        <taxon>Pseudonocardia</taxon>
    </lineage>
</organism>
<dbReference type="Pfam" id="PF00903">
    <property type="entry name" value="Glyoxalase"/>
    <property type="match status" value="1"/>
</dbReference>
<dbReference type="PANTHER" id="PTHR36503:SF3">
    <property type="entry name" value="BLR0126 PROTEIN"/>
    <property type="match status" value="1"/>
</dbReference>
<proteinExistence type="predicted"/>
<dbReference type="InterPro" id="IPR037523">
    <property type="entry name" value="VOC_core"/>
</dbReference>
<reference evidence="2 3" key="1">
    <citation type="submission" date="2020-05" db="EMBL/GenBank/DDBJ databases">
        <authorList>
            <person name="Mo P."/>
        </authorList>
    </citation>
    <scope>NUCLEOTIDE SEQUENCE [LARGE SCALE GENOMIC DNA]</scope>
    <source>
        <strain evidence="2 3">Gen01</strain>
    </source>
</reference>
<evidence type="ECO:0000313" key="2">
    <source>
        <dbReference type="EMBL" id="QJY50896.1"/>
    </source>
</evidence>
<dbReference type="InterPro" id="IPR004360">
    <property type="entry name" value="Glyas_Fos-R_dOase_dom"/>
</dbReference>
<feature type="domain" description="VOC" evidence="1">
    <location>
        <begin position="4"/>
        <end position="128"/>
    </location>
</feature>
<dbReference type="Gene3D" id="3.10.180.10">
    <property type="entry name" value="2,3-Dihydroxybiphenyl 1,2-Dioxygenase, domain 1"/>
    <property type="match status" value="1"/>
</dbReference>
<dbReference type="KEGG" id="pbro:HOP40_24935"/>
<protein>
    <submittedName>
        <fullName evidence="2">Glyoxalase</fullName>
    </submittedName>
</protein>